<dbReference type="Proteomes" id="UP000554286">
    <property type="component" value="Unassembled WGS sequence"/>
</dbReference>
<keyword evidence="5 8" id="KW-0812">Transmembrane</keyword>
<sequence length="415" mass="44550">MFSAFERMMALRYLRARRKEGFVSVIAGFSLAGIALGVATLIIVMAVMNGFRQDLMGRILGFNGHLSVYGAGAGISQYMELADQVRGADGVVSVLPTVEGQVMVTSHGESRGAMVRGVAPERLAERATLADAVVAGSLDALTGGDAVMIGTRLADRLGLALGGDLTLISPKGKVTAFGSVPRIKTYTIVALYEVGMYEFDLGFVFLPLEAAQVYFQMPDQVSYLDVTVSDPDQVRDVTGAIAGTPLNQGVRLRDWRHTNATFFNALQVERNVMFLILTLIILVAAFNIISGLIMLVKDKARDIAILRTMGATRGAVMRVFFLAGASVGIVGTTAGVVLGVVFCDNIESIRQALQSLTGTELFSPEIYFLSRMPAEMDPTEVISVALMSLGLSLAATLYPSWRAARTDPVEALRYE</sequence>
<evidence type="ECO:0000256" key="4">
    <source>
        <dbReference type="ARBA" id="ARBA00022475"/>
    </source>
</evidence>
<dbReference type="AlphaFoldDB" id="A0A7W6RBR7"/>
<evidence type="ECO:0000256" key="7">
    <source>
        <dbReference type="ARBA" id="ARBA00023136"/>
    </source>
</evidence>
<proteinExistence type="inferred from homology"/>
<dbReference type="PANTHER" id="PTHR30489:SF0">
    <property type="entry name" value="LIPOPROTEIN-RELEASING SYSTEM TRANSMEMBRANE PROTEIN LOLE"/>
    <property type="match status" value="1"/>
</dbReference>
<dbReference type="InterPro" id="IPR051447">
    <property type="entry name" value="Lipoprotein-release_system"/>
</dbReference>
<name>A0A7W6RBR7_9PROT</name>
<dbReference type="InterPro" id="IPR003838">
    <property type="entry name" value="ABC3_permease_C"/>
</dbReference>
<keyword evidence="3" id="KW-0813">Transport</keyword>
<dbReference type="Pfam" id="PF12704">
    <property type="entry name" value="MacB_PCD"/>
    <property type="match status" value="1"/>
</dbReference>
<gene>
    <name evidence="11" type="ORF">GGD89_001223</name>
</gene>
<evidence type="ECO:0000259" key="10">
    <source>
        <dbReference type="Pfam" id="PF12704"/>
    </source>
</evidence>
<comment type="subcellular location">
    <subcellularLocation>
        <location evidence="1">Cell membrane</location>
        <topology evidence="1">Multi-pass membrane protein</topology>
    </subcellularLocation>
</comment>
<feature type="transmembrane region" description="Helical" evidence="8">
    <location>
        <begin position="316"/>
        <end position="342"/>
    </location>
</feature>
<feature type="transmembrane region" description="Helical" evidence="8">
    <location>
        <begin position="272"/>
        <end position="296"/>
    </location>
</feature>
<reference evidence="11 12" key="1">
    <citation type="submission" date="2020-08" db="EMBL/GenBank/DDBJ databases">
        <title>Genome sequencing of Purple Non-Sulfur Bacteria from various extreme environments.</title>
        <authorList>
            <person name="Mayer M."/>
        </authorList>
    </citation>
    <scope>NUCLEOTIDE SEQUENCE [LARGE SCALE GENOMIC DNA]</scope>
    <source>
        <strain evidence="11 12">JA131</strain>
    </source>
</reference>
<dbReference type="Pfam" id="PF02687">
    <property type="entry name" value="FtsX"/>
    <property type="match status" value="1"/>
</dbReference>
<evidence type="ECO:0000256" key="2">
    <source>
        <dbReference type="ARBA" id="ARBA00005236"/>
    </source>
</evidence>
<keyword evidence="7 8" id="KW-0472">Membrane</keyword>
<keyword evidence="4" id="KW-1003">Cell membrane</keyword>
<protein>
    <submittedName>
        <fullName evidence="11">Lipoprotein-releasing system permease protein</fullName>
    </submittedName>
</protein>
<evidence type="ECO:0000313" key="11">
    <source>
        <dbReference type="EMBL" id="MBB4265601.1"/>
    </source>
</evidence>
<evidence type="ECO:0000256" key="1">
    <source>
        <dbReference type="ARBA" id="ARBA00004651"/>
    </source>
</evidence>
<accession>A0A7W6RBR7</accession>
<evidence type="ECO:0000256" key="5">
    <source>
        <dbReference type="ARBA" id="ARBA00022692"/>
    </source>
</evidence>
<dbReference type="GO" id="GO:0044874">
    <property type="term" value="P:lipoprotein localization to outer membrane"/>
    <property type="evidence" value="ECO:0007669"/>
    <property type="project" value="TreeGrafter"/>
</dbReference>
<feature type="domain" description="ABC3 transporter permease C-terminal" evidence="9">
    <location>
        <begin position="275"/>
        <end position="408"/>
    </location>
</feature>
<comment type="caution">
    <text evidence="11">The sequence shown here is derived from an EMBL/GenBank/DDBJ whole genome shotgun (WGS) entry which is preliminary data.</text>
</comment>
<evidence type="ECO:0000256" key="6">
    <source>
        <dbReference type="ARBA" id="ARBA00022989"/>
    </source>
</evidence>
<keyword evidence="12" id="KW-1185">Reference proteome</keyword>
<dbReference type="InterPro" id="IPR011925">
    <property type="entry name" value="LolCE_TM"/>
</dbReference>
<organism evidence="11 12">
    <name type="scientific">Roseospira visakhapatnamensis</name>
    <dbReference type="NCBI Taxonomy" id="390880"/>
    <lineage>
        <taxon>Bacteria</taxon>
        <taxon>Pseudomonadati</taxon>
        <taxon>Pseudomonadota</taxon>
        <taxon>Alphaproteobacteria</taxon>
        <taxon>Rhodospirillales</taxon>
        <taxon>Rhodospirillaceae</taxon>
        <taxon>Roseospira</taxon>
    </lineage>
</organism>
<dbReference type="GO" id="GO:0042953">
    <property type="term" value="P:lipoprotein transport"/>
    <property type="evidence" value="ECO:0007669"/>
    <property type="project" value="InterPro"/>
</dbReference>
<dbReference type="NCBIfam" id="TIGR02212">
    <property type="entry name" value="lolCE"/>
    <property type="match status" value="1"/>
</dbReference>
<evidence type="ECO:0000259" key="9">
    <source>
        <dbReference type="Pfam" id="PF02687"/>
    </source>
</evidence>
<feature type="transmembrane region" description="Helical" evidence="8">
    <location>
        <begin position="21"/>
        <end position="48"/>
    </location>
</feature>
<dbReference type="InterPro" id="IPR025857">
    <property type="entry name" value="MacB_PCD"/>
</dbReference>
<evidence type="ECO:0000256" key="3">
    <source>
        <dbReference type="ARBA" id="ARBA00022448"/>
    </source>
</evidence>
<feature type="transmembrane region" description="Helical" evidence="8">
    <location>
        <begin position="381"/>
        <end position="398"/>
    </location>
</feature>
<evidence type="ECO:0000313" key="12">
    <source>
        <dbReference type="Proteomes" id="UP000554286"/>
    </source>
</evidence>
<feature type="domain" description="MacB-like periplasmic core" evidence="10">
    <location>
        <begin position="30"/>
        <end position="241"/>
    </location>
</feature>
<dbReference type="RefSeq" id="WP_184043225.1">
    <property type="nucleotide sequence ID" value="NZ_JACIGK010000007.1"/>
</dbReference>
<keyword evidence="6 8" id="KW-1133">Transmembrane helix</keyword>
<dbReference type="EMBL" id="JACIGK010000007">
    <property type="protein sequence ID" value="MBB4265601.1"/>
    <property type="molecule type" value="Genomic_DNA"/>
</dbReference>
<comment type="similarity">
    <text evidence="2">Belongs to the ABC-4 integral membrane protein family. LolC/E subfamily.</text>
</comment>
<evidence type="ECO:0000256" key="8">
    <source>
        <dbReference type="SAM" id="Phobius"/>
    </source>
</evidence>
<dbReference type="PANTHER" id="PTHR30489">
    <property type="entry name" value="LIPOPROTEIN-RELEASING SYSTEM TRANSMEMBRANE PROTEIN LOLE"/>
    <property type="match status" value="1"/>
</dbReference>
<dbReference type="GO" id="GO:0098797">
    <property type="term" value="C:plasma membrane protein complex"/>
    <property type="evidence" value="ECO:0007669"/>
    <property type="project" value="TreeGrafter"/>
</dbReference>
<keyword evidence="11" id="KW-0449">Lipoprotein</keyword>